<dbReference type="Pfam" id="PF13361">
    <property type="entry name" value="UvrD_C"/>
    <property type="match status" value="1"/>
</dbReference>
<evidence type="ECO:0000256" key="4">
    <source>
        <dbReference type="ARBA" id="ARBA00022840"/>
    </source>
</evidence>
<dbReference type="InterPro" id="IPR027417">
    <property type="entry name" value="P-loop_NTPase"/>
</dbReference>
<keyword evidence="1" id="KW-0547">Nucleotide-binding</keyword>
<evidence type="ECO:0000313" key="7">
    <source>
        <dbReference type="Proteomes" id="UP001208570"/>
    </source>
</evidence>
<keyword evidence="4" id="KW-0067">ATP-binding</keyword>
<protein>
    <recommendedName>
        <fullName evidence="5">UvrD-like helicase C-terminal domain-containing protein</fullName>
    </recommendedName>
</protein>
<dbReference type="GO" id="GO:0005524">
    <property type="term" value="F:ATP binding"/>
    <property type="evidence" value="ECO:0007669"/>
    <property type="project" value="UniProtKB-KW"/>
</dbReference>
<dbReference type="Gene3D" id="3.40.50.300">
    <property type="entry name" value="P-loop containing nucleotide triphosphate hydrolases"/>
    <property type="match status" value="1"/>
</dbReference>
<dbReference type="GO" id="GO:0003677">
    <property type="term" value="F:DNA binding"/>
    <property type="evidence" value="ECO:0007669"/>
    <property type="project" value="InterPro"/>
</dbReference>
<dbReference type="GO" id="GO:0000724">
    <property type="term" value="P:double-strand break repair via homologous recombination"/>
    <property type="evidence" value="ECO:0007669"/>
    <property type="project" value="TreeGrafter"/>
</dbReference>
<dbReference type="PANTHER" id="PTHR11070:SF30">
    <property type="entry name" value="F-BOX DNA HELICASE 1"/>
    <property type="match status" value="1"/>
</dbReference>
<dbReference type="Proteomes" id="UP001208570">
    <property type="component" value="Unassembled WGS sequence"/>
</dbReference>
<dbReference type="GO" id="GO:0005634">
    <property type="term" value="C:nucleus"/>
    <property type="evidence" value="ECO:0007669"/>
    <property type="project" value="TreeGrafter"/>
</dbReference>
<sequence length="89" mass="10106">MDFADVILTTAHKSKGLEFTSVQVTDDFISEHLYPNNIQGLPPDEYNLLYVAVTRAKKTLHLSAMLRKILELSGVNFILTNNVQRCRLN</sequence>
<dbReference type="InterPro" id="IPR000212">
    <property type="entry name" value="DNA_helicase_UvrD/REP"/>
</dbReference>
<dbReference type="EMBL" id="JAODUP010000612">
    <property type="protein sequence ID" value="KAK2146379.1"/>
    <property type="molecule type" value="Genomic_DNA"/>
</dbReference>
<evidence type="ECO:0000256" key="2">
    <source>
        <dbReference type="ARBA" id="ARBA00022801"/>
    </source>
</evidence>
<feature type="domain" description="UvrD-like helicase C-terminal" evidence="5">
    <location>
        <begin position="5"/>
        <end position="65"/>
    </location>
</feature>
<dbReference type="SUPFAM" id="SSF52540">
    <property type="entry name" value="P-loop containing nucleoside triphosphate hydrolases"/>
    <property type="match status" value="1"/>
</dbReference>
<accession>A0AAD9MX95</accession>
<dbReference type="GO" id="GO:0016787">
    <property type="term" value="F:hydrolase activity"/>
    <property type="evidence" value="ECO:0007669"/>
    <property type="project" value="UniProtKB-KW"/>
</dbReference>
<reference evidence="6" key="1">
    <citation type="journal article" date="2023" name="Mol. Biol. Evol.">
        <title>Third-Generation Sequencing Reveals the Adaptive Role of the Epigenome in Three Deep-Sea Polychaetes.</title>
        <authorList>
            <person name="Perez M."/>
            <person name="Aroh O."/>
            <person name="Sun Y."/>
            <person name="Lan Y."/>
            <person name="Juniper S.K."/>
            <person name="Young C.R."/>
            <person name="Angers B."/>
            <person name="Qian P.Y."/>
        </authorList>
    </citation>
    <scope>NUCLEOTIDE SEQUENCE</scope>
    <source>
        <strain evidence="6">P08H-3</strain>
    </source>
</reference>
<evidence type="ECO:0000256" key="1">
    <source>
        <dbReference type="ARBA" id="ARBA00022741"/>
    </source>
</evidence>
<dbReference type="GO" id="GO:0031297">
    <property type="term" value="P:replication fork processing"/>
    <property type="evidence" value="ECO:0007669"/>
    <property type="project" value="TreeGrafter"/>
</dbReference>
<dbReference type="InterPro" id="IPR014017">
    <property type="entry name" value="DNA_helicase_UvrD-like_C"/>
</dbReference>
<proteinExistence type="predicted"/>
<keyword evidence="2" id="KW-0378">Hydrolase</keyword>
<keyword evidence="3" id="KW-0347">Helicase</keyword>
<evidence type="ECO:0000313" key="6">
    <source>
        <dbReference type="EMBL" id="KAK2146379.1"/>
    </source>
</evidence>
<dbReference type="AlphaFoldDB" id="A0AAD9MX95"/>
<comment type="caution">
    <text evidence="6">The sequence shown here is derived from an EMBL/GenBank/DDBJ whole genome shotgun (WGS) entry which is preliminary data.</text>
</comment>
<dbReference type="GO" id="GO:0043138">
    <property type="term" value="F:3'-5' DNA helicase activity"/>
    <property type="evidence" value="ECO:0007669"/>
    <property type="project" value="TreeGrafter"/>
</dbReference>
<evidence type="ECO:0000256" key="3">
    <source>
        <dbReference type="ARBA" id="ARBA00022806"/>
    </source>
</evidence>
<gene>
    <name evidence="6" type="ORF">LSH36_612g00002</name>
</gene>
<dbReference type="PANTHER" id="PTHR11070">
    <property type="entry name" value="UVRD / RECB / PCRA DNA HELICASE FAMILY MEMBER"/>
    <property type="match status" value="1"/>
</dbReference>
<evidence type="ECO:0000259" key="5">
    <source>
        <dbReference type="Pfam" id="PF13361"/>
    </source>
</evidence>
<keyword evidence="7" id="KW-1185">Reference proteome</keyword>
<organism evidence="6 7">
    <name type="scientific">Paralvinella palmiformis</name>
    <dbReference type="NCBI Taxonomy" id="53620"/>
    <lineage>
        <taxon>Eukaryota</taxon>
        <taxon>Metazoa</taxon>
        <taxon>Spiralia</taxon>
        <taxon>Lophotrochozoa</taxon>
        <taxon>Annelida</taxon>
        <taxon>Polychaeta</taxon>
        <taxon>Sedentaria</taxon>
        <taxon>Canalipalpata</taxon>
        <taxon>Terebellida</taxon>
        <taxon>Terebelliformia</taxon>
        <taxon>Alvinellidae</taxon>
        <taxon>Paralvinella</taxon>
    </lineage>
</organism>
<name>A0AAD9MX95_9ANNE</name>